<feature type="region of interest" description="Disordered" evidence="1">
    <location>
        <begin position="269"/>
        <end position="299"/>
    </location>
</feature>
<name>D2GVB6_AILME</name>
<proteinExistence type="predicted"/>
<accession>D2GVB6</accession>
<feature type="region of interest" description="Disordered" evidence="1">
    <location>
        <begin position="609"/>
        <end position="629"/>
    </location>
</feature>
<gene>
    <name evidence="2" type="ORF">PANDA_000652</name>
</gene>
<organism evidence="2">
    <name type="scientific">Ailuropoda melanoleuca</name>
    <name type="common">Giant panda</name>
    <dbReference type="NCBI Taxonomy" id="9646"/>
    <lineage>
        <taxon>Eukaryota</taxon>
        <taxon>Metazoa</taxon>
        <taxon>Chordata</taxon>
        <taxon>Craniata</taxon>
        <taxon>Vertebrata</taxon>
        <taxon>Euteleostomi</taxon>
        <taxon>Mammalia</taxon>
        <taxon>Eutheria</taxon>
        <taxon>Laurasiatheria</taxon>
        <taxon>Carnivora</taxon>
        <taxon>Caniformia</taxon>
        <taxon>Ursidae</taxon>
        <taxon>Ailuropoda</taxon>
    </lineage>
</organism>
<reference evidence="2" key="1">
    <citation type="journal article" date="2010" name="Nature">
        <title>The sequence and de novo assembly of the giant panda genome.</title>
        <authorList>
            <person name="Li R."/>
            <person name="Fan W."/>
            <person name="Tian G."/>
            <person name="Zhu H."/>
            <person name="He L."/>
            <person name="Cai J."/>
            <person name="Huang Q."/>
            <person name="Cai Q."/>
            <person name="Li B."/>
            <person name="Bai Y."/>
            <person name="Zhang Z."/>
            <person name="Zhang Y."/>
            <person name="Wang W."/>
            <person name="Li J."/>
            <person name="Wei F."/>
            <person name="Li H."/>
            <person name="Jian M."/>
            <person name="Li J."/>
            <person name="Zhang Z."/>
            <person name="Nielsen R."/>
            <person name="Li D."/>
            <person name="Gu W."/>
            <person name="Yang Z."/>
            <person name="Xuan Z."/>
            <person name="Ryder O.A."/>
            <person name="Leung F.C."/>
            <person name="Zhou Y."/>
            <person name="Cao J."/>
            <person name="Sun X."/>
            <person name="Fu Y."/>
            <person name="Fang X."/>
            <person name="Guo X."/>
            <person name="Wang B."/>
            <person name="Hou R."/>
            <person name="Shen F."/>
            <person name="Mu B."/>
            <person name="Ni P."/>
            <person name="Lin R."/>
            <person name="Qian W."/>
            <person name="Wang G."/>
            <person name="Yu C."/>
            <person name="Nie W."/>
            <person name="Wang J."/>
            <person name="Wu Z."/>
            <person name="Liang H."/>
            <person name="Min J."/>
            <person name="Wu Q."/>
            <person name="Cheng S."/>
            <person name="Ruan J."/>
            <person name="Wang M."/>
            <person name="Shi Z."/>
            <person name="Wen M."/>
            <person name="Liu B."/>
            <person name="Ren X."/>
            <person name="Zheng H."/>
            <person name="Dong D."/>
            <person name="Cook K."/>
            <person name="Shan G."/>
            <person name="Zhang H."/>
            <person name="Kosiol C."/>
            <person name="Xie X."/>
            <person name="Lu Z."/>
            <person name="Zheng H."/>
            <person name="Li Y."/>
            <person name="Steiner C.C."/>
            <person name="Lam T.T."/>
            <person name="Lin S."/>
            <person name="Zhang Q."/>
            <person name="Li G."/>
            <person name="Tian J."/>
            <person name="Gong T."/>
            <person name="Liu H."/>
            <person name="Zhang D."/>
            <person name="Fang L."/>
            <person name="Ye C."/>
            <person name="Zhang J."/>
            <person name="Hu W."/>
            <person name="Xu A."/>
            <person name="Ren Y."/>
            <person name="Zhang G."/>
            <person name="Bruford M.W."/>
            <person name="Li Q."/>
            <person name="Ma L."/>
            <person name="Guo Y."/>
            <person name="An N."/>
            <person name="Hu Y."/>
            <person name="Zheng Y."/>
            <person name="Shi Y."/>
            <person name="Li Z."/>
            <person name="Liu Q."/>
            <person name="Chen Y."/>
            <person name="Zhao J."/>
            <person name="Qu N."/>
            <person name="Zhao S."/>
            <person name="Tian F."/>
            <person name="Wang X."/>
            <person name="Wang H."/>
            <person name="Xu L."/>
            <person name="Liu X."/>
            <person name="Vinar T."/>
            <person name="Wang Y."/>
            <person name="Lam T.W."/>
            <person name="Yiu S.M."/>
            <person name="Liu S."/>
            <person name="Zhang H."/>
            <person name="Li D."/>
            <person name="Huang Y."/>
            <person name="Wang X."/>
            <person name="Yang G."/>
            <person name="Jiang Z."/>
            <person name="Wang J."/>
            <person name="Qin N."/>
            <person name="Li L."/>
            <person name="Li J."/>
            <person name="Bolund L."/>
            <person name="Kristiansen K."/>
            <person name="Wong G.K."/>
            <person name="Olson M."/>
            <person name="Zhang X."/>
            <person name="Li S."/>
            <person name="Yang H."/>
            <person name="Wang J."/>
            <person name="Wang J."/>
        </authorList>
    </citation>
    <scope>NUCLEOTIDE SEQUENCE [LARGE SCALE GENOMIC DNA]</scope>
</reference>
<feature type="region of interest" description="Disordered" evidence="1">
    <location>
        <begin position="457"/>
        <end position="482"/>
    </location>
</feature>
<evidence type="ECO:0000313" key="2">
    <source>
        <dbReference type="EMBL" id="EFB25122.1"/>
    </source>
</evidence>
<dbReference type="InParanoid" id="D2GVB6"/>
<sequence>MQLRRALGCLEALTSEEPFPGVRASDVQAETQGSAPFLLLIPQKEHNAKEKSHASQTPGTVGDKNSLKRLGLSQRCQGERIPAERSVWGDMLFCMIDASHVLESQAERVPAGLDAMGVCGRQRQIFQERLGGRKALSKRSAGQFRGLYRCGVPGGTHNLEEGDPTAEVSPPGSGEDLTGAKATLESQFLKRSSGQGYDIGPAVFGDGHPERRRLAPRASLVKRKRLTRRFAQQSRPSFCKASFDLALNGSWAADTHSINFKGMRINQEAPSVSPAEVRKSGRAPLNPPGLGFSNPGQPSSPLRIRNSYPRVFLQGDPGVDTSAFGFESVKIWLLPGEPWRGIYGCAWLMVPGTFHWETRTVFRSSLHFPVYSVGGQFQTLALRPIGCQNDPLTPTLTRTHIQVYSDHPHLDWGEHCVQPAEGARSSSVQEPAGEAFLLYLGNADPFLRIRWGVGAGRAKQPPGFARPRKTKTQHREPPPAGACASSPLAMVQLLVHTAAKASSTFLPPSPHFTGDRALHAEEGPQLHGLPKSTGSLLTKNVGVGGTEIMAKEERSEGGGMAEELRLAKREREREQEKHPNQIASQNLWLTRPFRKERSGTALFMVGFDASRPASPPGQKLKEEGKPAPGCGFIMSTNALKTFERSKETGVWDVRLAPRSPGFLAEKLAQAVRRPRGLGPRKSVAALNPKASYVPDPGCEFLTHRASEGRKLTSAATSLGNRAENAEIRTSNARTHMVNADSQRHGGEIHAYQVPRKTLSSCWTSLATYFGVAGVSLPVPIFQITLSTLSIPSPVASVNTPVPSGRRVPGWHLPGSGALPRSSGWLWGPARSPRERRRCSWSSCRSFVPLLQLPA</sequence>
<evidence type="ECO:0000256" key="1">
    <source>
        <dbReference type="SAM" id="MobiDB-lite"/>
    </source>
</evidence>
<dbReference type="AlphaFoldDB" id="D2GVB6"/>
<dbReference type="EMBL" id="GL192349">
    <property type="protein sequence ID" value="EFB25122.1"/>
    <property type="molecule type" value="Genomic_DNA"/>
</dbReference>
<feature type="region of interest" description="Disordered" evidence="1">
    <location>
        <begin position="46"/>
        <end position="66"/>
    </location>
</feature>
<protein>
    <submittedName>
        <fullName evidence="2">Uncharacterized protein</fullName>
    </submittedName>
</protein>
<feature type="region of interest" description="Disordered" evidence="1">
    <location>
        <begin position="155"/>
        <end position="176"/>
    </location>
</feature>